<sequence length="263" mass="28713">MLSAQFGLRPISTIPAPCKICDGSADLYGVVDINRPCQTSHAHRAPLAGVPIYYRRCTACGFLFTDAFDDWSIDQFKTHIYNDGYEAVDPDYRVKRPTDNAAAVARFWAPHKATMRVLDFGGGNDVFCTSLRASGFAEAVTHDPMVPEHAAGPDGKFDLVTCFETLEHVPDPLATIGAIAACVAEPGAVFYSTLTQPDDFESQGMSWWYVAPRNGHISIYTKQALALAWHRFGFKTAPLNSGTHLAFRTLPPEWGLAEAPTAA</sequence>
<dbReference type="RefSeq" id="WP_231324981.1">
    <property type="nucleotide sequence ID" value="NZ_CP088156.1"/>
</dbReference>
<dbReference type="Gene3D" id="3.40.50.150">
    <property type="entry name" value="Vaccinia Virus protein VP39"/>
    <property type="match status" value="1"/>
</dbReference>
<evidence type="ECO:0000313" key="1">
    <source>
        <dbReference type="EMBL" id="UFZ06152.1"/>
    </source>
</evidence>
<dbReference type="EMBL" id="CP088156">
    <property type="protein sequence ID" value="UFZ06152.1"/>
    <property type="molecule type" value="Genomic_DNA"/>
</dbReference>
<dbReference type="GO" id="GO:0008168">
    <property type="term" value="F:methyltransferase activity"/>
    <property type="evidence" value="ECO:0007669"/>
    <property type="project" value="UniProtKB-KW"/>
</dbReference>
<dbReference type="Pfam" id="PF13489">
    <property type="entry name" value="Methyltransf_23"/>
    <property type="match status" value="1"/>
</dbReference>
<dbReference type="GO" id="GO:0032259">
    <property type="term" value="P:methylation"/>
    <property type="evidence" value="ECO:0007669"/>
    <property type="project" value="UniProtKB-KW"/>
</dbReference>
<dbReference type="InterPro" id="IPR029063">
    <property type="entry name" value="SAM-dependent_MTases_sf"/>
</dbReference>
<keyword evidence="2" id="KW-1185">Reference proteome</keyword>
<gene>
    <name evidence="1" type="ORF">LQG66_07580</name>
</gene>
<evidence type="ECO:0000313" key="2">
    <source>
        <dbReference type="Proteomes" id="UP001431010"/>
    </source>
</evidence>
<dbReference type="Proteomes" id="UP001431010">
    <property type="component" value="Chromosome"/>
</dbReference>
<reference evidence="1" key="1">
    <citation type="journal article" date="2024" name="Antonie Van Leeuwenhoek">
        <title>Bradyrhizobium ontarionense sp. nov., a novel bacterial symbiont isolated from Aeschynomene indica (Indian jointvetch), harbours photosynthesis, nitrogen fixation and nitrous oxide (N2O) reductase genes.</title>
        <authorList>
            <person name="Bromfield E.S.P."/>
            <person name="Cloutier S."/>
        </authorList>
    </citation>
    <scope>NUCLEOTIDE SEQUENCE</scope>
    <source>
        <strain evidence="1">A19</strain>
    </source>
</reference>
<keyword evidence="1" id="KW-0489">Methyltransferase</keyword>
<keyword evidence="1" id="KW-0808">Transferase</keyword>
<accession>A0ABY3RGG8</accession>
<name>A0ABY3RGG8_9BRAD</name>
<protein>
    <submittedName>
        <fullName evidence="1">Class I SAM-dependent methyltransferase</fullName>
    </submittedName>
</protein>
<dbReference type="SUPFAM" id="SSF53335">
    <property type="entry name" value="S-adenosyl-L-methionine-dependent methyltransferases"/>
    <property type="match status" value="1"/>
</dbReference>
<organism evidence="1 2">
    <name type="scientific">Bradyrhizobium ontarionense</name>
    <dbReference type="NCBI Taxonomy" id="2898149"/>
    <lineage>
        <taxon>Bacteria</taxon>
        <taxon>Pseudomonadati</taxon>
        <taxon>Pseudomonadota</taxon>
        <taxon>Alphaproteobacteria</taxon>
        <taxon>Hyphomicrobiales</taxon>
        <taxon>Nitrobacteraceae</taxon>
        <taxon>Bradyrhizobium</taxon>
    </lineage>
</organism>
<proteinExistence type="predicted"/>